<evidence type="ECO:0000313" key="1">
    <source>
        <dbReference type="EMBL" id="AGK96457.1"/>
    </source>
</evidence>
<protein>
    <submittedName>
        <fullName evidence="1">Uncharacterized protein</fullName>
    </submittedName>
</protein>
<gene>
    <name evidence="1" type="ORF">Clopa_1513</name>
</gene>
<proteinExistence type="predicted"/>
<dbReference type="KEGG" id="cpas:Clopa_1513"/>
<evidence type="ECO:0000313" key="2">
    <source>
        <dbReference type="Proteomes" id="UP000013523"/>
    </source>
</evidence>
<dbReference type="HOGENOM" id="CLU_3307476_0_0_9"/>
<dbReference type="AlphaFoldDB" id="R4K042"/>
<dbReference type="Proteomes" id="UP000013523">
    <property type="component" value="Chromosome"/>
</dbReference>
<dbReference type="PATRIC" id="fig|86416.3.peg.1490"/>
<keyword evidence="2" id="KW-1185">Reference proteome</keyword>
<accession>R4K042</accession>
<name>R4K042_CLOPA</name>
<dbReference type="EMBL" id="CP003261">
    <property type="protein sequence ID" value="AGK96457.1"/>
    <property type="molecule type" value="Genomic_DNA"/>
</dbReference>
<organism evidence="1 2">
    <name type="scientific">Clostridium pasteurianum BC1</name>
    <dbReference type="NCBI Taxonomy" id="86416"/>
    <lineage>
        <taxon>Bacteria</taxon>
        <taxon>Bacillati</taxon>
        <taxon>Bacillota</taxon>
        <taxon>Clostridia</taxon>
        <taxon>Eubacteriales</taxon>
        <taxon>Clostridiaceae</taxon>
        <taxon>Clostridium</taxon>
    </lineage>
</organism>
<sequence length="39" mass="4703">MIPHRKEQIKDYVSGKYNLIRTLQDSNFIIKITKIIKKQ</sequence>
<reference evidence="1 2" key="1">
    <citation type="submission" date="2012-01" db="EMBL/GenBank/DDBJ databases">
        <title>Complete sequence of chromosome of Clostridium pasteurianum BC1.</title>
        <authorList>
            <consortium name="US DOE Joint Genome Institute"/>
            <person name="Lucas S."/>
            <person name="Han J."/>
            <person name="Lapidus A."/>
            <person name="Cheng J.-F."/>
            <person name="Goodwin L."/>
            <person name="Pitluck S."/>
            <person name="Peters L."/>
            <person name="Mikhailova N."/>
            <person name="Teshima H."/>
            <person name="Detter J.C."/>
            <person name="Han C."/>
            <person name="Tapia R."/>
            <person name="Land M."/>
            <person name="Hauser L."/>
            <person name="Kyrpides N."/>
            <person name="Ivanova N."/>
            <person name="Pagani I."/>
            <person name="Dunn J."/>
            <person name="Taghavi S."/>
            <person name="Francis A."/>
            <person name="van der Lelie D."/>
            <person name="Woyke T."/>
        </authorList>
    </citation>
    <scope>NUCLEOTIDE SEQUENCE [LARGE SCALE GENOMIC DNA]</scope>
    <source>
        <strain evidence="1 2">BC1</strain>
    </source>
</reference>